<sequence>MGIASMLRRGALALGAAAIVALPALAQRNDPIRIGAVLSVTGPASFLGDPEDKTLRLYVNRINAAGGVNGRPIQLIVYDDGGDANRARTFATRLVEDDRVVAMVGGTTTGTTMAMRPVFEDARIPFISLAGGIEIIDPVSPYTFKTPHTDRMACEKIFSDVRARGLSRVALISGTDGFGQSMRTQCQRVAQAAGITIVADEQYGPRDSDMTPQLTRIRNTQGVEAVVNPGFGQGPAIVTRNYAQLGIRLPLYQSHGVASAQFIQLATPQAAEGVRLPAAALLVAEQLPANDPQRQVLIDYKTAFERETGQPVSTFGGHAYDGLMILVEAIKRANSTDGTRLRDAIRATRGFVGTGGVVNMSATDHMGLDLSAFRMVEIRNGQFVLIGN</sequence>
<accession>A0A317FGJ0</accession>
<keyword evidence="2" id="KW-0813">Transport</keyword>
<comment type="similarity">
    <text evidence="1">Belongs to the leucine-binding protein family.</text>
</comment>
<dbReference type="PRINTS" id="PR00337">
    <property type="entry name" value="LEUILEVALBP"/>
</dbReference>
<feature type="signal peptide" evidence="5">
    <location>
        <begin position="1"/>
        <end position="26"/>
    </location>
</feature>
<dbReference type="SUPFAM" id="SSF53822">
    <property type="entry name" value="Periplasmic binding protein-like I"/>
    <property type="match status" value="1"/>
</dbReference>
<dbReference type="GO" id="GO:0006865">
    <property type="term" value="P:amino acid transport"/>
    <property type="evidence" value="ECO:0007669"/>
    <property type="project" value="UniProtKB-KW"/>
</dbReference>
<dbReference type="InterPro" id="IPR051010">
    <property type="entry name" value="BCAA_transport"/>
</dbReference>
<dbReference type="EMBL" id="QGNA01000001">
    <property type="protein sequence ID" value="PWS38181.1"/>
    <property type="molecule type" value="Genomic_DNA"/>
</dbReference>
<dbReference type="PANTHER" id="PTHR30483">
    <property type="entry name" value="LEUCINE-SPECIFIC-BINDING PROTEIN"/>
    <property type="match status" value="1"/>
</dbReference>
<keyword evidence="8" id="KW-1185">Reference proteome</keyword>
<feature type="chain" id="PRO_5016245608" evidence="5">
    <location>
        <begin position="27"/>
        <end position="388"/>
    </location>
</feature>
<feature type="domain" description="Leucine-binding protein" evidence="6">
    <location>
        <begin position="31"/>
        <end position="379"/>
    </location>
</feature>
<dbReference type="RefSeq" id="WP_109868802.1">
    <property type="nucleotide sequence ID" value="NZ_QGNA01000001.1"/>
</dbReference>
<evidence type="ECO:0000259" key="6">
    <source>
        <dbReference type="Pfam" id="PF13458"/>
    </source>
</evidence>
<evidence type="ECO:0000256" key="1">
    <source>
        <dbReference type="ARBA" id="ARBA00010062"/>
    </source>
</evidence>
<dbReference type="CDD" id="cd06333">
    <property type="entry name" value="PBP1_ABC_RPA1789-like"/>
    <property type="match status" value="1"/>
</dbReference>
<evidence type="ECO:0000256" key="3">
    <source>
        <dbReference type="ARBA" id="ARBA00022729"/>
    </source>
</evidence>
<keyword evidence="3 5" id="KW-0732">Signal</keyword>
<proteinExistence type="inferred from homology"/>
<evidence type="ECO:0000313" key="8">
    <source>
        <dbReference type="Proteomes" id="UP000245765"/>
    </source>
</evidence>
<dbReference type="InterPro" id="IPR000709">
    <property type="entry name" value="Leu_Ile_Val-bd"/>
</dbReference>
<dbReference type="Gene3D" id="3.40.50.2300">
    <property type="match status" value="2"/>
</dbReference>
<dbReference type="InterPro" id="IPR028081">
    <property type="entry name" value="Leu-bd"/>
</dbReference>
<comment type="caution">
    <text evidence="7">The sequence shown here is derived from an EMBL/GenBank/DDBJ whole genome shotgun (WGS) entry which is preliminary data.</text>
</comment>
<dbReference type="OrthoDB" id="9791590at2"/>
<dbReference type="InterPro" id="IPR028082">
    <property type="entry name" value="Peripla_BP_I"/>
</dbReference>
<evidence type="ECO:0000313" key="7">
    <source>
        <dbReference type="EMBL" id="PWS38181.1"/>
    </source>
</evidence>
<protein>
    <submittedName>
        <fullName evidence="7">ABC transporter substrate-binding protein</fullName>
    </submittedName>
</protein>
<evidence type="ECO:0000256" key="5">
    <source>
        <dbReference type="SAM" id="SignalP"/>
    </source>
</evidence>
<evidence type="ECO:0000256" key="2">
    <source>
        <dbReference type="ARBA" id="ARBA00022448"/>
    </source>
</evidence>
<dbReference type="Pfam" id="PF13458">
    <property type="entry name" value="Peripla_BP_6"/>
    <property type="match status" value="1"/>
</dbReference>
<dbReference type="Proteomes" id="UP000245765">
    <property type="component" value="Unassembled WGS sequence"/>
</dbReference>
<reference evidence="8" key="1">
    <citation type="submission" date="2018-05" db="EMBL/GenBank/DDBJ databases">
        <authorList>
            <person name="Du Z."/>
            <person name="Wang X."/>
        </authorList>
    </citation>
    <scope>NUCLEOTIDE SEQUENCE [LARGE SCALE GENOMIC DNA]</scope>
    <source>
        <strain evidence="8">CQN31</strain>
    </source>
</reference>
<evidence type="ECO:0000256" key="4">
    <source>
        <dbReference type="ARBA" id="ARBA00022970"/>
    </source>
</evidence>
<keyword evidence="4" id="KW-0029">Amino-acid transport</keyword>
<organism evidence="7 8">
    <name type="scientific">Falsiroseomonas bella</name>
    <dbReference type="NCBI Taxonomy" id="2184016"/>
    <lineage>
        <taxon>Bacteria</taxon>
        <taxon>Pseudomonadati</taxon>
        <taxon>Pseudomonadota</taxon>
        <taxon>Alphaproteobacteria</taxon>
        <taxon>Acetobacterales</taxon>
        <taxon>Roseomonadaceae</taxon>
        <taxon>Falsiroseomonas</taxon>
    </lineage>
</organism>
<dbReference type="PANTHER" id="PTHR30483:SF38">
    <property type="entry name" value="BLR7848 PROTEIN"/>
    <property type="match status" value="1"/>
</dbReference>
<dbReference type="AlphaFoldDB" id="A0A317FGJ0"/>
<name>A0A317FGJ0_9PROT</name>
<gene>
    <name evidence="7" type="ORF">DFH01_02450</name>
</gene>